<dbReference type="InterPro" id="IPR041577">
    <property type="entry name" value="RT_RNaseH_2"/>
</dbReference>
<dbReference type="Gene3D" id="3.30.70.270">
    <property type="match status" value="1"/>
</dbReference>
<feature type="region of interest" description="Disordered" evidence="1">
    <location>
        <begin position="206"/>
        <end position="226"/>
    </location>
</feature>
<proteinExistence type="predicted"/>
<dbReference type="Proteomes" id="UP001168877">
    <property type="component" value="Unassembled WGS sequence"/>
</dbReference>
<dbReference type="SUPFAM" id="SSF56672">
    <property type="entry name" value="DNA/RNA polymerases"/>
    <property type="match status" value="1"/>
</dbReference>
<dbReference type="Gene3D" id="2.40.70.10">
    <property type="entry name" value="Acid Proteases"/>
    <property type="match status" value="1"/>
</dbReference>
<dbReference type="InterPro" id="IPR043502">
    <property type="entry name" value="DNA/RNA_pol_sf"/>
</dbReference>
<dbReference type="Pfam" id="PF17919">
    <property type="entry name" value="RT_RNaseH_2"/>
    <property type="match status" value="1"/>
</dbReference>
<organism evidence="3 4">
    <name type="scientific">Acer saccharum</name>
    <name type="common">Sugar maple</name>
    <dbReference type="NCBI Taxonomy" id="4024"/>
    <lineage>
        <taxon>Eukaryota</taxon>
        <taxon>Viridiplantae</taxon>
        <taxon>Streptophyta</taxon>
        <taxon>Embryophyta</taxon>
        <taxon>Tracheophyta</taxon>
        <taxon>Spermatophyta</taxon>
        <taxon>Magnoliopsida</taxon>
        <taxon>eudicotyledons</taxon>
        <taxon>Gunneridae</taxon>
        <taxon>Pentapetalae</taxon>
        <taxon>rosids</taxon>
        <taxon>malvids</taxon>
        <taxon>Sapindales</taxon>
        <taxon>Sapindaceae</taxon>
        <taxon>Hippocastanoideae</taxon>
        <taxon>Acereae</taxon>
        <taxon>Acer</taxon>
    </lineage>
</organism>
<dbReference type="SUPFAM" id="SSF50630">
    <property type="entry name" value="Acid proteases"/>
    <property type="match status" value="1"/>
</dbReference>
<evidence type="ECO:0000313" key="3">
    <source>
        <dbReference type="EMBL" id="KAK0607978.1"/>
    </source>
</evidence>
<dbReference type="InterPro" id="IPR021109">
    <property type="entry name" value="Peptidase_aspartic_dom_sf"/>
</dbReference>
<dbReference type="EMBL" id="JAUESC010000001">
    <property type="protein sequence ID" value="KAK0607978.1"/>
    <property type="molecule type" value="Genomic_DNA"/>
</dbReference>
<dbReference type="AlphaFoldDB" id="A0AA39W8W0"/>
<feature type="domain" description="Reverse transcriptase/retrotransposon-derived protein RNase H-like" evidence="2">
    <location>
        <begin position="286"/>
        <end position="382"/>
    </location>
</feature>
<comment type="caution">
    <text evidence="3">The sequence shown here is derived from an EMBL/GenBank/DDBJ whole genome shotgun (WGS) entry which is preliminary data.</text>
</comment>
<dbReference type="PANTHER" id="PTHR48475">
    <property type="entry name" value="RIBONUCLEASE H"/>
    <property type="match status" value="1"/>
</dbReference>
<feature type="compositionally biased region" description="Basic and acidic residues" evidence="1">
    <location>
        <begin position="211"/>
        <end position="226"/>
    </location>
</feature>
<dbReference type="PANTHER" id="PTHR48475:SF1">
    <property type="entry name" value="RNASE H TYPE-1 DOMAIN-CONTAINING PROTEIN"/>
    <property type="match status" value="1"/>
</dbReference>
<dbReference type="CDD" id="cd00303">
    <property type="entry name" value="retropepsin_like"/>
    <property type="match status" value="1"/>
</dbReference>
<keyword evidence="4" id="KW-1185">Reference proteome</keyword>
<sequence>MFETRDIEINYVQRNLKKGREGHDPITFTVEDSDGIDAKPNDAIVVGVQIAHRDVLRVMIDNGSSTDILSARVYDELRLDKKDLEPFHVALKGFGGTEVRSLGTVKLPVRFGTTPCRRTILLNFVVVDIHNWPYNALLGRPFLNKARAVTSTHALKVKFPMEFGVGELKGSQEMARRANLSIFKDKTGVETIGIFEVNKEVQEENPGTFELDPRDKVGREKEEPTESIVLDEREHDKTVKIGVRLVKQVKRDLSNLLKEYKEIFAWSHEDMPGINRTLKKGKGVEWNEDCEKAFQALKEYLGRAPLLSKPVAGETLYMYLSVSEASTSSVLVRQEDGVQKPVYYTSKALLPAETRYLPAEKMTLALITVARKLRPYFQAYKIGVYTCYR</sequence>
<reference evidence="3" key="2">
    <citation type="submission" date="2023-06" db="EMBL/GenBank/DDBJ databases">
        <authorList>
            <person name="Swenson N.G."/>
            <person name="Wegrzyn J.L."/>
            <person name="Mcevoy S.L."/>
        </authorList>
    </citation>
    <scope>NUCLEOTIDE SEQUENCE</scope>
    <source>
        <strain evidence="3">NS2018</strain>
        <tissue evidence="3">Leaf</tissue>
    </source>
</reference>
<reference evidence="3" key="1">
    <citation type="journal article" date="2022" name="Plant J.">
        <title>Strategies of tolerance reflected in two North American maple genomes.</title>
        <authorList>
            <person name="McEvoy S.L."/>
            <person name="Sezen U.U."/>
            <person name="Trouern-Trend A."/>
            <person name="McMahon S.M."/>
            <person name="Schaberg P.G."/>
            <person name="Yang J."/>
            <person name="Wegrzyn J.L."/>
            <person name="Swenson N.G."/>
        </authorList>
    </citation>
    <scope>NUCLEOTIDE SEQUENCE</scope>
    <source>
        <strain evidence="3">NS2018</strain>
    </source>
</reference>
<evidence type="ECO:0000256" key="1">
    <source>
        <dbReference type="SAM" id="MobiDB-lite"/>
    </source>
</evidence>
<dbReference type="InterPro" id="IPR043128">
    <property type="entry name" value="Rev_trsase/Diguanyl_cyclase"/>
</dbReference>
<gene>
    <name evidence="3" type="ORF">LWI29_023464</name>
</gene>
<evidence type="ECO:0000259" key="2">
    <source>
        <dbReference type="Pfam" id="PF17919"/>
    </source>
</evidence>
<accession>A0AA39W8W0</accession>
<evidence type="ECO:0000313" key="4">
    <source>
        <dbReference type="Proteomes" id="UP001168877"/>
    </source>
</evidence>
<protein>
    <recommendedName>
        <fullName evidence="2">Reverse transcriptase/retrotransposon-derived protein RNase H-like domain-containing protein</fullName>
    </recommendedName>
</protein>
<name>A0AA39W8W0_ACESA</name>